<sequence>MAHAPIPPTSPIFGRLTLDALPFHEPILVATFIGVVCGASVVLGLITYFKWWGLLWRDWFTSIDHKKIGIMYMVLGLIMFLRGFADALMMRAQQAMAFGDNAGYLPPEHYNQIFTAHGVIMIFFVAMPLVTGLMNYVVPLQIGARDVSFPFLNNFSFWMTTAGAVITMISLFIGEYARTGWLAFPPLSDINASPGVGVDYYIWGLQIAGLGTLLSGVNLIATILRMRAPGMTMMKMPVFTWTALCTNVLIVAAFPVLTVVLALLSLDRYVGTQFFTNTLGGNPMMYVNMIWIWGHPEVYILILPAFGVFSEVVSTFSGKRLFGYSSMVYATIVITILAYLVWLHHFFTMGSGASVNSFFGITTMIISIPTGAKIFNWLFTMYRGRIRFELPMMWTMAFMLTFVIGGMTGVLLAVPPADFVLHNSLFLVAHFHNVIIGGVLFGMFAGINYWWPKAFGFKLDQKWGKRSFWLWVAGFYFAFMPLYVLGLMGVTRRLQHFNDPSLQIWFEIAAFGALLIAGGIACMAMQFAVSIRDRKKNVDLTGDPWHGRTLEWSTSSPPPAYNFAFTPVIHDNDAWWDMKRRGYERPTTGFEAIHMPKNTAAGIILAGISVAFGFAMIWHIWWLAAVSFAGLIAVGIGHTFNYDRDYHIPAEEVVATEDARTQALAVQG</sequence>
<dbReference type="SUPFAM" id="SSF81442">
    <property type="entry name" value="Cytochrome c oxidase subunit I-like"/>
    <property type="match status" value="1"/>
</dbReference>
<evidence type="ECO:0000256" key="6">
    <source>
        <dbReference type="ARBA" id="ARBA00022660"/>
    </source>
</evidence>
<dbReference type="InterPro" id="IPR023616">
    <property type="entry name" value="Cyt_c_oxase-like_su1_dom"/>
</dbReference>
<organism evidence="17 18">
    <name type="scientific">Stakelama marina</name>
    <dbReference type="NCBI Taxonomy" id="2826939"/>
    <lineage>
        <taxon>Bacteria</taxon>
        <taxon>Pseudomonadati</taxon>
        <taxon>Pseudomonadota</taxon>
        <taxon>Alphaproteobacteria</taxon>
        <taxon>Sphingomonadales</taxon>
        <taxon>Sphingomonadaceae</taxon>
        <taxon>Stakelama</taxon>
    </lineage>
</organism>
<evidence type="ECO:0000256" key="14">
    <source>
        <dbReference type="RuleBase" id="RU000370"/>
    </source>
</evidence>
<reference evidence="17" key="1">
    <citation type="submission" date="2021-04" db="EMBL/GenBank/DDBJ databases">
        <title>Ouciella asimina sp. nov., isolated from the surface seawater in the hydrothermal field of Okinawa Trough.</title>
        <authorList>
            <person name="Shuang W."/>
        </authorList>
    </citation>
    <scope>NUCLEOTIDE SEQUENCE</scope>
    <source>
        <strain evidence="17">LXI357</strain>
    </source>
</reference>
<dbReference type="EMBL" id="JAGRQC010000001">
    <property type="protein sequence ID" value="MBR0550988.1"/>
    <property type="molecule type" value="Genomic_DNA"/>
</dbReference>
<dbReference type="GO" id="GO:0016682">
    <property type="term" value="F:oxidoreductase activity, acting on diphenols and related substances as donors, oxygen as acceptor"/>
    <property type="evidence" value="ECO:0007669"/>
    <property type="project" value="InterPro"/>
</dbReference>
<feature type="transmembrane region" description="Helical" evidence="15">
    <location>
        <begin position="27"/>
        <end position="49"/>
    </location>
</feature>
<dbReference type="PROSITE" id="PS00077">
    <property type="entry name" value="COX1_CUB"/>
    <property type="match status" value="1"/>
</dbReference>
<evidence type="ECO:0000259" key="16">
    <source>
        <dbReference type="PROSITE" id="PS50855"/>
    </source>
</evidence>
<evidence type="ECO:0000313" key="17">
    <source>
        <dbReference type="EMBL" id="MBR0550988.1"/>
    </source>
</evidence>
<protein>
    <submittedName>
        <fullName evidence="17">Cytochrome o ubiquinol oxidase subunit I</fullName>
    </submittedName>
</protein>
<feature type="transmembrane region" description="Helical" evidence="15">
    <location>
        <begin position="600"/>
        <end position="621"/>
    </location>
</feature>
<proteinExistence type="inferred from homology"/>
<feature type="transmembrane region" description="Helical" evidence="15">
    <location>
        <begin position="155"/>
        <end position="174"/>
    </location>
</feature>
<feature type="transmembrane region" description="Helical" evidence="15">
    <location>
        <begin position="508"/>
        <end position="529"/>
    </location>
</feature>
<evidence type="ECO:0000256" key="3">
    <source>
        <dbReference type="ARBA" id="ARBA00022448"/>
    </source>
</evidence>
<feature type="transmembrane region" description="Helical" evidence="15">
    <location>
        <begin position="200"/>
        <end position="226"/>
    </location>
</feature>
<dbReference type="PROSITE" id="PS50855">
    <property type="entry name" value="COX1"/>
    <property type="match status" value="1"/>
</dbReference>
<feature type="transmembrane region" description="Helical" evidence="15">
    <location>
        <begin position="238"/>
        <end position="266"/>
    </location>
</feature>
<evidence type="ECO:0000256" key="12">
    <source>
        <dbReference type="ARBA" id="ARBA00023008"/>
    </source>
</evidence>
<evidence type="ECO:0000256" key="8">
    <source>
        <dbReference type="ARBA" id="ARBA00022723"/>
    </source>
</evidence>
<accession>A0A8T4I7M2</accession>
<dbReference type="PANTHER" id="PTHR10422">
    <property type="entry name" value="CYTOCHROME C OXIDASE SUBUNIT 1"/>
    <property type="match status" value="1"/>
</dbReference>
<dbReference type="InterPro" id="IPR023615">
    <property type="entry name" value="Cyt_c_Oxase_su1_BS"/>
</dbReference>
<dbReference type="Pfam" id="PF00115">
    <property type="entry name" value="COX1"/>
    <property type="match status" value="1"/>
</dbReference>
<dbReference type="InterPro" id="IPR000883">
    <property type="entry name" value="Cyt_C_Oxase_1"/>
</dbReference>
<evidence type="ECO:0000256" key="13">
    <source>
        <dbReference type="ARBA" id="ARBA00023136"/>
    </source>
</evidence>
<keyword evidence="8" id="KW-0479">Metal-binding</keyword>
<evidence type="ECO:0000256" key="5">
    <source>
        <dbReference type="ARBA" id="ARBA00022617"/>
    </source>
</evidence>
<keyword evidence="9 14" id="KW-0249">Electron transport</keyword>
<gene>
    <name evidence="17" type="primary">cyoB</name>
    <name evidence="17" type="ORF">J7S20_00540</name>
</gene>
<dbReference type="PANTHER" id="PTHR10422:SF35">
    <property type="entry name" value="CYTOCHROME BO(3) UBIQUINOL OXIDASE SUBUNIT 1"/>
    <property type="match status" value="1"/>
</dbReference>
<feature type="transmembrane region" description="Helical" evidence="15">
    <location>
        <begin position="426"/>
        <end position="447"/>
    </location>
</feature>
<feature type="transmembrane region" description="Helical" evidence="15">
    <location>
        <begin position="286"/>
        <end position="309"/>
    </location>
</feature>
<feature type="transmembrane region" description="Helical" evidence="15">
    <location>
        <begin position="70"/>
        <end position="90"/>
    </location>
</feature>
<comment type="similarity">
    <text evidence="2 14">Belongs to the heme-copper respiratory oxidase family.</text>
</comment>
<dbReference type="RefSeq" id="WP_284052280.1">
    <property type="nucleotide sequence ID" value="NZ_JAGRQC010000001.1"/>
</dbReference>
<feature type="transmembrane region" description="Helical" evidence="15">
    <location>
        <begin position="110"/>
        <end position="134"/>
    </location>
</feature>
<name>A0A8T4I7M2_9SPHN</name>
<evidence type="ECO:0000256" key="11">
    <source>
        <dbReference type="ARBA" id="ARBA00023004"/>
    </source>
</evidence>
<dbReference type="FunFam" id="1.20.210.10:FF:000002">
    <property type="entry name" value="Cytochrome o ubiquinol oxidase, subunit I"/>
    <property type="match status" value="1"/>
</dbReference>
<keyword evidence="11" id="KW-0408">Iron</keyword>
<feature type="domain" description="Cytochrome oxidase subunit I profile" evidence="16">
    <location>
        <begin position="50"/>
        <end position="570"/>
    </location>
</feature>
<feature type="transmembrane region" description="Helical" evidence="15">
    <location>
        <begin position="391"/>
        <end position="414"/>
    </location>
</feature>
<dbReference type="GO" id="GO:0020037">
    <property type="term" value="F:heme binding"/>
    <property type="evidence" value="ECO:0007669"/>
    <property type="project" value="InterPro"/>
</dbReference>
<dbReference type="CDD" id="cd01662">
    <property type="entry name" value="Ubiquinol_Oxidase_I"/>
    <property type="match status" value="1"/>
</dbReference>
<keyword evidence="13 15" id="KW-0472">Membrane</keyword>
<dbReference type="InterPro" id="IPR014207">
    <property type="entry name" value="Cyt_c_ubiqinol_oxidase_su1"/>
</dbReference>
<dbReference type="GO" id="GO:0005886">
    <property type="term" value="C:plasma membrane"/>
    <property type="evidence" value="ECO:0007669"/>
    <property type="project" value="UniProtKB-SubCell"/>
</dbReference>
<dbReference type="Proteomes" id="UP000676996">
    <property type="component" value="Unassembled WGS sequence"/>
</dbReference>
<comment type="subcellular location">
    <subcellularLocation>
        <location evidence="1">Cell membrane</location>
        <topology evidence="1">Multi-pass membrane protein</topology>
    </subcellularLocation>
</comment>
<comment type="caution">
    <text evidence="17">The sequence shown here is derived from an EMBL/GenBank/DDBJ whole genome shotgun (WGS) entry which is preliminary data.</text>
</comment>
<evidence type="ECO:0000256" key="7">
    <source>
        <dbReference type="ARBA" id="ARBA00022692"/>
    </source>
</evidence>
<keyword evidence="18" id="KW-1185">Reference proteome</keyword>
<dbReference type="GO" id="GO:0009486">
    <property type="term" value="F:cytochrome bo3 ubiquinol oxidase activity"/>
    <property type="evidence" value="ECO:0007669"/>
    <property type="project" value="TreeGrafter"/>
</dbReference>
<evidence type="ECO:0000313" key="18">
    <source>
        <dbReference type="Proteomes" id="UP000676996"/>
    </source>
</evidence>
<feature type="transmembrane region" description="Helical" evidence="15">
    <location>
        <begin position="355"/>
        <end position="379"/>
    </location>
</feature>
<keyword evidence="12" id="KW-0186">Copper</keyword>
<keyword evidence="4" id="KW-1003">Cell membrane</keyword>
<dbReference type="GO" id="GO:0004129">
    <property type="term" value="F:cytochrome-c oxidase activity"/>
    <property type="evidence" value="ECO:0007669"/>
    <property type="project" value="InterPro"/>
</dbReference>
<dbReference type="GO" id="GO:0015990">
    <property type="term" value="P:electron transport coupled proton transport"/>
    <property type="evidence" value="ECO:0007669"/>
    <property type="project" value="TreeGrafter"/>
</dbReference>
<evidence type="ECO:0000256" key="15">
    <source>
        <dbReference type="SAM" id="Phobius"/>
    </source>
</evidence>
<dbReference type="GO" id="GO:0046872">
    <property type="term" value="F:metal ion binding"/>
    <property type="evidence" value="ECO:0007669"/>
    <property type="project" value="UniProtKB-KW"/>
</dbReference>
<dbReference type="PRINTS" id="PR01165">
    <property type="entry name" value="CYCOXIDASEI"/>
</dbReference>
<keyword evidence="7 14" id="KW-0812">Transmembrane</keyword>
<evidence type="ECO:0000256" key="2">
    <source>
        <dbReference type="ARBA" id="ARBA00009578"/>
    </source>
</evidence>
<evidence type="ECO:0000256" key="9">
    <source>
        <dbReference type="ARBA" id="ARBA00022982"/>
    </source>
</evidence>
<dbReference type="NCBIfam" id="TIGR02843">
    <property type="entry name" value="CyoB"/>
    <property type="match status" value="1"/>
</dbReference>
<dbReference type="GO" id="GO:0022904">
    <property type="term" value="P:respiratory electron transport chain"/>
    <property type="evidence" value="ECO:0007669"/>
    <property type="project" value="TreeGrafter"/>
</dbReference>
<dbReference type="InterPro" id="IPR036927">
    <property type="entry name" value="Cyt_c_oxase-like_su1_sf"/>
</dbReference>
<keyword evidence="6 14" id="KW-0679">Respiratory chain</keyword>
<evidence type="ECO:0000256" key="4">
    <source>
        <dbReference type="ARBA" id="ARBA00022475"/>
    </source>
</evidence>
<evidence type="ECO:0000256" key="1">
    <source>
        <dbReference type="ARBA" id="ARBA00004651"/>
    </source>
</evidence>
<dbReference type="GO" id="GO:0009060">
    <property type="term" value="P:aerobic respiration"/>
    <property type="evidence" value="ECO:0007669"/>
    <property type="project" value="InterPro"/>
</dbReference>
<keyword evidence="5 14" id="KW-0349">Heme</keyword>
<feature type="transmembrane region" description="Helical" evidence="15">
    <location>
        <begin position="468"/>
        <end position="488"/>
    </location>
</feature>
<keyword evidence="3 14" id="KW-0813">Transport</keyword>
<feature type="transmembrane region" description="Helical" evidence="15">
    <location>
        <begin position="321"/>
        <end position="343"/>
    </location>
</feature>
<dbReference type="AlphaFoldDB" id="A0A8T4I7M2"/>
<evidence type="ECO:0000256" key="10">
    <source>
        <dbReference type="ARBA" id="ARBA00022989"/>
    </source>
</evidence>
<keyword evidence="10 15" id="KW-1133">Transmembrane helix</keyword>
<dbReference type="Gene3D" id="1.20.210.10">
    <property type="entry name" value="Cytochrome c oxidase-like, subunit I domain"/>
    <property type="match status" value="1"/>
</dbReference>